<dbReference type="InterPro" id="IPR017871">
    <property type="entry name" value="ABC_transporter-like_CS"/>
</dbReference>
<dbReference type="InterPro" id="IPR050166">
    <property type="entry name" value="ABC_transporter_ATP-bind"/>
</dbReference>
<dbReference type="KEGG" id="mee:DA075_17010"/>
<protein>
    <submittedName>
        <fullName evidence="6">ABC transporter ATP-binding protein</fullName>
    </submittedName>
</protein>
<dbReference type="SMART" id="SM00382">
    <property type="entry name" value="AAA"/>
    <property type="match status" value="1"/>
</dbReference>
<evidence type="ECO:0000256" key="3">
    <source>
        <dbReference type="ARBA" id="ARBA00022741"/>
    </source>
</evidence>
<dbReference type="OrthoDB" id="9797536at2"/>
<feature type="domain" description="ABC transporter" evidence="5">
    <location>
        <begin position="7"/>
        <end position="236"/>
    </location>
</feature>
<dbReference type="InterPro" id="IPR003593">
    <property type="entry name" value="AAA+_ATPase"/>
</dbReference>
<comment type="similarity">
    <text evidence="1">Belongs to the ABC transporter superfamily.</text>
</comment>
<keyword evidence="2" id="KW-0813">Transport</keyword>
<dbReference type="GO" id="GO:0005524">
    <property type="term" value="F:ATP binding"/>
    <property type="evidence" value="ECO:0007669"/>
    <property type="project" value="UniProtKB-KW"/>
</dbReference>
<keyword evidence="7" id="KW-1185">Reference proteome</keyword>
<evidence type="ECO:0000313" key="7">
    <source>
        <dbReference type="Proteomes" id="UP000244755"/>
    </source>
</evidence>
<organism evidence="6 7">
    <name type="scientific">Methylobacterium currus</name>
    <dbReference type="NCBI Taxonomy" id="2051553"/>
    <lineage>
        <taxon>Bacteria</taxon>
        <taxon>Pseudomonadati</taxon>
        <taxon>Pseudomonadota</taxon>
        <taxon>Alphaproteobacteria</taxon>
        <taxon>Hyphomicrobiales</taxon>
        <taxon>Methylobacteriaceae</taxon>
        <taxon>Methylobacterium</taxon>
    </lineage>
</organism>
<name>A0A2R4WLJ7_9HYPH</name>
<dbReference type="EMBL" id="CP028843">
    <property type="protein sequence ID" value="AWB22414.1"/>
    <property type="molecule type" value="Genomic_DNA"/>
</dbReference>
<reference evidence="6 7" key="1">
    <citation type="submission" date="2018-04" db="EMBL/GenBank/DDBJ databases">
        <title>Methylobacterium sp. PR1016A genome.</title>
        <authorList>
            <person name="Park W."/>
        </authorList>
    </citation>
    <scope>NUCLEOTIDE SEQUENCE [LARGE SCALE GENOMIC DNA]</scope>
    <source>
        <strain evidence="6 7">PR1016A</strain>
    </source>
</reference>
<dbReference type="AlphaFoldDB" id="A0A2R4WLJ7"/>
<dbReference type="Pfam" id="PF00005">
    <property type="entry name" value="ABC_tran"/>
    <property type="match status" value="1"/>
</dbReference>
<dbReference type="InterPro" id="IPR027417">
    <property type="entry name" value="P-loop_NTPase"/>
</dbReference>
<dbReference type="RefSeq" id="WP_099954248.1">
    <property type="nucleotide sequence ID" value="NZ_CP028843.1"/>
</dbReference>
<evidence type="ECO:0000313" key="6">
    <source>
        <dbReference type="EMBL" id="AWB22414.1"/>
    </source>
</evidence>
<evidence type="ECO:0000256" key="1">
    <source>
        <dbReference type="ARBA" id="ARBA00005417"/>
    </source>
</evidence>
<dbReference type="PROSITE" id="PS50893">
    <property type="entry name" value="ABC_TRANSPORTER_2"/>
    <property type="match status" value="1"/>
</dbReference>
<dbReference type="PANTHER" id="PTHR42788:SF19">
    <property type="entry name" value="ALIPHATIC SULFONATES IMPORT ATP-BINDING PROTEIN SSUB 2"/>
    <property type="match status" value="1"/>
</dbReference>
<dbReference type="PANTHER" id="PTHR42788">
    <property type="entry name" value="TAURINE IMPORT ATP-BINDING PROTEIN-RELATED"/>
    <property type="match status" value="1"/>
</dbReference>
<dbReference type="InterPro" id="IPR003439">
    <property type="entry name" value="ABC_transporter-like_ATP-bd"/>
</dbReference>
<proteinExistence type="inferred from homology"/>
<dbReference type="Gene3D" id="3.40.50.300">
    <property type="entry name" value="P-loop containing nucleotide triphosphate hydrolases"/>
    <property type="match status" value="1"/>
</dbReference>
<evidence type="ECO:0000256" key="2">
    <source>
        <dbReference type="ARBA" id="ARBA00022448"/>
    </source>
</evidence>
<dbReference type="GO" id="GO:0016887">
    <property type="term" value="F:ATP hydrolysis activity"/>
    <property type="evidence" value="ECO:0007669"/>
    <property type="project" value="InterPro"/>
</dbReference>
<accession>A0A2R4WLJ7</accession>
<evidence type="ECO:0000259" key="5">
    <source>
        <dbReference type="PROSITE" id="PS50893"/>
    </source>
</evidence>
<dbReference type="PROSITE" id="PS00211">
    <property type="entry name" value="ABC_TRANSPORTER_1"/>
    <property type="match status" value="1"/>
</dbReference>
<evidence type="ECO:0000256" key="4">
    <source>
        <dbReference type="ARBA" id="ARBA00022840"/>
    </source>
</evidence>
<sequence length="263" mass="27596">MPTDPYLSLAGVRYRFPGDPTDTVAGVDWAIPRGAIHCLLGRSGCGKTTLLKLAAGLLAPDAGTVRIDGTGVSGPPEKVGFVFQAPTLLAWLSALDNVLLPVSLKRRPQAPDREAARDLLAAMGLGDLTERRPAALSGGQQSRVAMARALVTEPSLLLLDEPFAALDALTREELQEDLLRLCTSRGTAALFVTHDIAEAAYLGDRVGVMAAGRLVHEGAVPLPRPRPPGIRYEPAFGAVCRSLRAIMDGAPSNSPSPAIGRAA</sequence>
<keyword evidence="4 6" id="KW-0067">ATP-binding</keyword>
<gene>
    <name evidence="6" type="ORF">DA075_17010</name>
</gene>
<keyword evidence="3" id="KW-0547">Nucleotide-binding</keyword>
<dbReference type="Proteomes" id="UP000244755">
    <property type="component" value="Chromosome 1"/>
</dbReference>
<dbReference type="SUPFAM" id="SSF52540">
    <property type="entry name" value="P-loop containing nucleoside triphosphate hydrolases"/>
    <property type="match status" value="1"/>
</dbReference>